<evidence type="ECO:0000256" key="1">
    <source>
        <dbReference type="ARBA" id="ARBA00022737"/>
    </source>
</evidence>
<dbReference type="InterPro" id="IPR011990">
    <property type="entry name" value="TPR-like_helical_dom_sf"/>
</dbReference>
<dbReference type="PANTHER" id="PTHR12558:SF13">
    <property type="entry name" value="CELL DIVISION CYCLE PROTEIN 27 HOMOLOG"/>
    <property type="match status" value="1"/>
</dbReference>
<comment type="caution">
    <text evidence="4">The sequence shown here is derived from an EMBL/GenBank/DDBJ whole genome shotgun (WGS) entry which is preliminary data.</text>
</comment>
<dbReference type="PROSITE" id="PS50005">
    <property type="entry name" value="TPR"/>
    <property type="match status" value="2"/>
</dbReference>
<evidence type="ECO:0000256" key="3">
    <source>
        <dbReference type="PROSITE-ProRule" id="PRU00339"/>
    </source>
</evidence>
<organism evidence="4 5">
    <name type="scientific">Paenibacillus sambharensis</name>
    <dbReference type="NCBI Taxonomy" id="1803190"/>
    <lineage>
        <taxon>Bacteria</taxon>
        <taxon>Bacillati</taxon>
        <taxon>Bacillota</taxon>
        <taxon>Bacilli</taxon>
        <taxon>Bacillales</taxon>
        <taxon>Paenibacillaceae</taxon>
        <taxon>Paenibacillus</taxon>
    </lineage>
</organism>
<name>A0A2W1L3V1_9BACL</name>
<dbReference type="InterPro" id="IPR019734">
    <property type="entry name" value="TPR_rpt"/>
</dbReference>
<feature type="repeat" description="TPR" evidence="3">
    <location>
        <begin position="37"/>
        <end position="70"/>
    </location>
</feature>
<evidence type="ECO:0000256" key="2">
    <source>
        <dbReference type="ARBA" id="ARBA00022803"/>
    </source>
</evidence>
<dbReference type="InterPro" id="IPR013105">
    <property type="entry name" value="TPR_2"/>
</dbReference>
<evidence type="ECO:0000313" key="4">
    <source>
        <dbReference type="EMBL" id="PZD93559.1"/>
    </source>
</evidence>
<dbReference type="OrthoDB" id="2658522at2"/>
<evidence type="ECO:0000313" key="5">
    <source>
        <dbReference type="Proteomes" id="UP000249522"/>
    </source>
</evidence>
<keyword evidence="2 3" id="KW-0802">TPR repeat</keyword>
<protein>
    <submittedName>
        <fullName evidence="4">Uncharacterized protein</fullName>
    </submittedName>
</protein>
<dbReference type="Gene3D" id="1.25.40.10">
    <property type="entry name" value="Tetratricopeptide repeat domain"/>
    <property type="match status" value="2"/>
</dbReference>
<dbReference type="PANTHER" id="PTHR12558">
    <property type="entry name" value="CELL DIVISION CYCLE 16,23,27"/>
    <property type="match status" value="1"/>
</dbReference>
<dbReference type="EMBL" id="QKRB01000057">
    <property type="protein sequence ID" value="PZD93559.1"/>
    <property type="molecule type" value="Genomic_DNA"/>
</dbReference>
<feature type="repeat" description="TPR" evidence="3">
    <location>
        <begin position="118"/>
        <end position="151"/>
    </location>
</feature>
<dbReference type="RefSeq" id="WP_111149228.1">
    <property type="nucleotide sequence ID" value="NZ_QKRB01000057.1"/>
</dbReference>
<keyword evidence="5" id="KW-1185">Reference proteome</keyword>
<dbReference type="Proteomes" id="UP000249522">
    <property type="component" value="Unassembled WGS sequence"/>
</dbReference>
<dbReference type="Pfam" id="PF13181">
    <property type="entry name" value="TPR_8"/>
    <property type="match status" value="1"/>
</dbReference>
<gene>
    <name evidence="4" type="ORF">DNH61_23355</name>
</gene>
<accession>A0A2W1L3V1</accession>
<sequence>MDGGQCVKKAYESILHGDYELAEIWFEQAVAAQPVNPEYHHKCSITCLRNGKLDKALRYAEEALRLDPDNGEWRFHLNTVRAQMLLKESAAILAADLPDYGIAIARLREATELDPLLDEGYLMLAAAYGTLRMYEEATRSAKEALKLNPQHAVARRLFADYNRRRRQARERHKQTGQ</sequence>
<dbReference type="SUPFAM" id="SSF48452">
    <property type="entry name" value="TPR-like"/>
    <property type="match status" value="1"/>
</dbReference>
<proteinExistence type="predicted"/>
<dbReference type="SMART" id="SM00028">
    <property type="entry name" value="TPR"/>
    <property type="match status" value="3"/>
</dbReference>
<dbReference type="Pfam" id="PF07719">
    <property type="entry name" value="TPR_2"/>
    <property type="match status" value="1"/>
</dbReference>
<dbReference type="AlphaFoldDB" id="A0A2W1L3V1"/>
<keyword evidence="1" id="KW-0677">Repeat</keyword>
<reference evidence="4 5" key="1">
    <citation type="submission" date="2018-06" db="EMBL/GenBank/DDBJ databases">
        <title>Paenibacillus imtechensis sp. nov.</title>
        <authorList>
            <person name="Pinnaka A.K."/>
            <person name="Singh H."/>
            <person name="Kaur M."/>
        </authorList>
    </citation>
    <scope>NUCLEOTIDE SEQUENCE [LARGE SCALE GENOMIC DNA]</scope>
    <source>
        <strain evidence="4 5">SMB1</strain>
    </source>
</reference>